<dbReference type="InterPro" id="IPR000792">
    <property type="entry name" value="Tscrpt_reg_LuxR_C"/>
</dbReference>
<evidence type="ECO:0000256" key="2">
    <source>
        <dbReference type="ARBA" id="ARBA00023015"/>
    </source>
</evidence>
<evidence type="ECO:0008006" key="10">
    <source>
        <dbReference type="Google" id="ProtNLM"/>
    </source>
</evidence>
<dbReference type="Gene3D" id="3.40.50.2300">
    <property type="match status" value="1"/>
</dbReference>
<dbReference type="SUPFAM" id="SSF52172">
    <property type="entry name" value="CheY-like"/>
    <property type="match status" value="1"/>
</dbReference>
<dbReference type="GO" id="GO:0006355">
    <property type="term" value="P:regulation of DNA-templated transcription"/>
    <property type="evidence" value="ECO:0007669"/>
    <property type="project" value="InterPro"/>
</dbReference>
<dbReference type="Proteomes" id="UP000179797">
    <property type="component" value="Unassembled WGS sequence"/>
</dbReference>
<evidence type="ECO:0000259" key="6">
    <source>
        <dbReference type="PROSITE" id="PS50043"/>
    </source>
</evidence>
<feature type="domain" description="Response regulatory" evidence="7">
    <location>
        <begin position="5"/>
        <end position="121"/>
    </location>
</feature>
<evidence type="ECO:0000256" key="5">
    <source>
        <dbReference type="PROSITE-ProRule" id="PRU00169"/>
    </source>
</evidence>
<reference evidence="8 9" key="1">
    <citation type="journal article" date="2012" name="Int. J. Syst. Evol. Microbiol.">
        <title>Flammeovirga pacifica sp. nov., isolated from deep-sea sediment.</title>
        <authorList>
            <person name="Xu H."/>
            <person name="Fu Y."/>
            <person name="Yang N."/>
            <person name="Ding Z."/>
            <person name="Lai Q."/>
            <person name="Zeng R."/>
        </authorList>
    </citation>
    <scope>NUCLEOTIDE SEQUENCE [LARGE SCALE GENOMIC DNA]</scope>
    <source>
        <strain evidence="9">DSM 24597 / LMG 26175 / WPAGA1</strain>
    </source>
</reference>
<dbReference type="InterPro" id="IPR001789">
    <property type="entry name" value="Sig_transdc_resp-reg_receiver"/>
</dbReference>
<evidence type="ECO:0000256" key="3">
    <source>
        <dbReference type="ARBA" id="ARBA00023125"/>
    </source>
</evidence>
<dbReference type="RefSeq" id="WP_044223802.1">
    <property type="nucleotide sequence ID" value="NZ_JRYR02000001.1"/>
</dbReference>
<dbReference type="Pfam" id="PF00072">
    <property type="entry name" value="Response_reg"/>
    <property type="match status" value="1"/>
</dbReference>
<evidence type="ECO:0000256" key="4">
    <source>
        <dbReference type="ARBA" id="ARBA00023163"/>
    </source>
</evidence>
<dbReference type="OrthoDB" id="9797341at2"/>
<dbReference type="PANTHER" id="PTHR43214">
    <property type="entry name" value="TWO-COMPONENT RESPONSE REGULATOR"/>
    <property type="match status" value="1"/>
</dbReference>
<accession>A0A1S1YWR1</accession>
<name>A0A1S1YWR1_FLAPC</name>
<dbReference type="SUPFAM" id="SSF46894">
    <property type="entry name" value="C-terminal effector domain of the bipartite response regulators"/>
    <property type="match status" value="1"/>
</dbReference>
<evidence type="ECO:0000259" key="7">
    <source>
        <dbReference type="PROSITE" id="PS50110"/>
    </source>
</evidence>
<organism evidence="8 9">
    <name type="scientific">Flammeovirga pacifica</name>
    <dbReference type="NCBI Taxonomy" id="915059"/>
    <lineage>
        <taxon>Bacteria</taxon>
        <taxon>Pseudomonadati</taxon>
        <taxon>Bacteroidota</taxon>
        <taxon>Cytophagia</taxon>
        <taxon>Cytophagales</taxon>
        <taxon>Flammeovirgaceae</taxon>
        <taxon>Flammeovirga</taxon>
    </lineage>
</organism>
<protein>
    <recommendedName>
        <fullName evidence="10">DNA-binding response regulator</fullName>
    </recommendedName>
</protein>
<dbReference type="SMART" id="SM00448">
    <property type="entry name" value="REC"/>
    <property type="match status" value="1"/>
</dbReference>
<dbReference type="InterPro" id="IPR058245">
    <property type="entry name" value="NreC/VraR/RcsB-like_REC"/>
</dbReference>
<dbReference type="GO" id="GO:0000160">
    <property type="term" value="P:phosphorelay signal transduction system"/>
    <property type="evidence" value="ECO:0007669"/>
    <property type="project" value="InterPro"/>
</dbReference>
<keyword evidence="2" id="KW-0805">Transcription regulation</keyword>
<evidence type="ECO:0000313" key="8">
    <source>
        <dbReference type="EMBL" id="OHX65275.1"/>
    </source>
</evidence>
<dbReference type="InterPro" id="IPR039420">
    <property type="entry name" value="WalR-like"/>
</dbReference>
<dbReference type="Pfam" id="PF00196">
    <property type="entry name" value="GerE"/>
    <property type="match status" value="1"/>
</dbReference>
<dbReference type="PROSITE" id="PS50110">
    <property type="entry name" value="RESPONSE_REGULATORY"/>
    <property type="match status" value="1"/>
</dbReference>
<dbReference type="InterPro" id="IPR016032">
    <property type="entry name" value="Sig_transdc_resp-reg_C-effctor"/>
</dbReference>
<keyword evidence="4" id="KW-0804">Transcription</keyword>
<comment type="caution">
    <text evidence="8">The sequence shown here is derived from an EMBL/GenBank/DDBJ whole genome shotgun (WGS) entry which is preliminary data.</text>
</comment>
<dbReference type="PROSITE" id="PS50043">
    <property type="entry name" value="HTH_LUXR_2"/>
    <property type="match status" value="1"/>
</dbReference>
<dbReference type="AlphaFoldDB" id="A0A1S1YWR1"/>
<dbReference type="PANTHER" id="PTHR43214:SF41">
    <property type="entry name" value="NITRATE_NITRITE RESPONSE REGULATOR PROTEIN NARP"/>
    <property type="match status" value="1"/>
</dbReference>
<keyword evidence="3" id="KW-0238">DNA-binding</keyword>
<keyword evidence="9" id="KW-1185">Reference proteome</keyword>
<dbReference type="GO" id="GO:0003677">
    <property type="term" value="F:DNA binding"/>
    <property type="evidence" value="ECO:0007669"/>
    <property type="project" value="UniProtKB-KW"/>
</dbReference>
<evidence type="ECO:0000256" key="1">
    <source>
        <dbReference type="ARBA" id="ARBA00022553"/>
    </source>
</evidence>
<evidence type="ECO:0000313" key="9">
    <source>
        <dbReference type="Proteomes" id="UP000179797"/>
    </source>
</evidence>
<dbReference type="InterPro" id="IPR011006">
    <property type="entry name" value="CheY-like_superfamily"/>
</dbReference>
<dbReference type="SMART" id="SM00421">
    <property type="entry name" value="HTH_LUXR"/>
    <property type="match status" value="1"/>
</dbReference>
<dbReference type="PRINTS" id="PR00038">
    <property type="entry name" value="HTHLUXR"/>
</dbReference>
<dbReference type="CDD" id="cd17535">
    <property type="entry name" value="REC_NarL-like"/>
    <property type="match status" value="1"/>
</dbReference>
<dbReference type="EMBL" id="JRYR02000001">
    <property type="protein sequence ID" value="OHX65275.1"/>
    <property type="molecule type" value="Genomic_DNA"/>
</dbReference>
<gene>
    <name evidence="8" type="ORF">NH26_02395</name>
</gene>
<feature type="modified residue" description="4-aspartylphosphate" evidence="5">
    <location>
        <position position="56"/>
    </location>
</feature>
<feature type="domain" description="HTH luxR-type" evidence="6">
    <location>
        <begin position="149"/>
        <end position="214"/>
    </location>
</feature>
<keyword evidence="1 5" id="KW-0597">Phosphoprotein</keyword>
<dbReference type="STRING" id="915059.NH26_02395"/>
<dbReference type="CDD" id="cd06170">
    <property type="entry name" value="LuxR_C_like"/>
    <property type="match status" value="1"/>
</dbReference>
<sequence length="221" mass="25221">MEKHRVLLVDDHSVIRHGIRSYFKNLDDFNVIAEADCGERAFNALNAMDVDLIFMDISMKGMDGISATKKIKELFPHIKVIALSMMMDSSYIRNMIDAGADGYLFKDCKEEEILKAARAVMDGDSYYCSSATKNIIKSYKDHQSNEASINDPHFILTPREKEVLRLIIDQQSNKEISEKLFISLRTVDAHKRNLLEKTGQRNVAGLVMYAIKHKLFDDINV</sequence>
<proteinExistence type="predicted"/>